<evidence type="ECO:0000313" key="2">
    <source>
        <dbReference type="Proteomes" id="UP001374579"/>
    </source>
</evidence>
<protein>
    <submittedName>
        <fullName evidence="1">Uncharacterized protein</fullName>
    </submittedName>
</protein>
<dbReference type="Proteomes" id="UP001374579">
    <property type="component" value="Unassembled WGS sequence"/>
</dbReference>
<comment type="caution">
    <text evidence="1">The sequence shown here is derived from an EMBL/GenBank/DDBJ whole genome shotgun (WGS) entry which is preliminary data.</text>
</comment>
<reference evidence="1 2" key="1">
    <citation type="submission" date="2024-02" db="EMBL/GenBank/DDBJ databases">
        <title>Chromosome-scale genome assembly of the rough periwinkle Littorina saxatilis.</title>
        <authorList>
            <person name="De Jode A."/>
            <person name="Faria R."/>
            <person name="Formenti G."/>
            <person name="Sims Y."/>
            <person name="Smith T.P."/>
            <person name="Tracey A."/>
            <person name="Wood J.M.D."/>
            <person name="Zagrodzka Z.B."/>
            <person name="Johannesson K."/>
            <person name="Butlin R.K."/>
            <person name="Leder E.H."/>
        </authorList>
    </citation>
    <scope>NUCLEOTIDE SEQUENCE [LARGE SCALE GENOMIC DNA]</scope>
    <source>
        <strain evidence="1">Snail1</strain>
        <tissue evidence="1">Muscle</tissue>
    </source>
</reference>
<dbReference type="AlphaFoldDB" id="A0AAN9AJ23"/>
<name>A0AAN9AJ23_9CAEN</name>
<sequence>MIKRVTADEAERQTVQDEKAAVESAIRRKHATLVAMADKFRDDSLASLNTVTTQLDTRLTNDLHCQRDNLRQLSQLQQRLQESVSGGKGCQLLTVAKEMREGRGSPQAVSKLTSVERSSVGRPVLSCKFTEDDVTQNVQGFFGSVETAWMEKTAPEVKVVEQFRWWGGARY</sequence>
<accession>A0AAN9AJ23</accession>
<keyword evidence="2" id="KW-1185">Reference proteome</keyword>
<gene>
    <name evidence="1" type="ORF">V1264_021877</name>
</gene>
<organism evidence="1 2">
    <name type="scientific">Littorina saxatilis</name>
    <dbReference type="NCBI Taxonomy" id="31220"/>
    <lineage>
        <taxon>Eukaryota</taxon>
        <taxon>Metazoa</taxon>
        <taxon>Spiralia</taxon>
        <taxon>Lophotrochozoa</taxon>
        <taxon>Mollusca</taxon>
        <taxon>Gastropoda</taxon>
        <taxon>Caenogastropoda</taxon>
        <taxon>Littorinimorpha</taxon>
        <taxon>Littorinoidea</taxon>
        <taxon>Littorinidae</taxon>
        <taxon>Littorina</taxon>
    </lineage>
</organism>
<proteinExistence type="predicted"/>
<dbReference type="EMBL" id="JBAMIC010004070">
    <property type="protein sequence ID" value="KAK7087881.1"/>
    <property type="molecule type" value="Genomic_DNA"/>
</dbReference>
<evidence type="ECO:0000313" key="1">
    <source>
        <dbReference type="EMBL" id="KAK7087881.1"/>
    </source>
</evidence>